<keyword evidence="2 3" id="KW-0802">TPR repeat</keyword>
<protein>
    <submittedName>
        <fullName evidence="5">Type IV pilus biogenesis/stability protein PilW</fullName>
    </submittedName>
</protein>
<dbReference type="Pfam" id="PF13424">
    <property type="entry name" value="TPR_12"/>
    <property type="match status" value="1"/>
</dbReference>
<evidence type="ECO:0000256" key="1">
    <source>
        <dbReference type="ARBA" id="ARBA00022737"/>
    </source>
</evidence>
<evidence type="ECO:0000313" key="5">
    <source>
        <dbReference type="EMBL" id="GGC11727.1"/>
    </source>
</evidence>
<dbReference type="EMBL" id="BMIJ01000012">
    <property type="protein sequence ID" value="GGC11727.1"/>
    <property type="molecule type" value="Genomic_DNA"/>
</dbReference>
<dbReference type="SMART" id="SM00028">
    <property type="entry name" value="TPR"/>
    <property type="match status" value="3"/>
</dbReference>
<evidence type="ECO:0000256" key="4">
    <source>
        <dbReference type="SAM" id="SignalP"/>
    </source>
</evidence>
<dbReference type="NCBIfam" id="TIGR02521">
    <property type="entry name" value="type_IV_pilW"/>
    <property type="match status" value="1"/>
</dbReference>
<organism evidence="5 6">
    <name type="scientific">Marinobacterium zhoushanense</name>
    <dbReference type="NCBI Taxonomy" id="1679163"/>
    <lineage>
        <taxon>Bacteria</taxon>
        <taxon>Pseudomonadati</taxon>
        <taxon>Pseudomonadota</taxon>
        <taxon>Gammaproteobacteria</taxon>
        <taxon>Oceanospirillales</taxon>
        <taxon>Oceanospirillaceae</taxon>
        <taxon>Marinobacterium</taxon>
    </lineage>
</organism>
<dbReference type="Proteomes" id="UP000629025">
    <property type="component" value="Unassembled WGS sequence"/>
</dbReference>
<sequence length="258" mass="28517">MRKLHAVLLLGAACVVSACTTTSDGFNSSNSSPDAALESYTSLGLQYLRAGNTASAKGPLLRALEIDDGYAPAFNALALVFQAEDDLSIAESYFRKAVAADPQSAMIHNNFGAFLFAQQRFDEACQELARATEDPFYQARAQAFENMGRCYRKIGRLDVAEHAFNRALTLSRQRPIAMVELADILLEKGDQAGAAVLFDQFREYVDSKQIDHFPLSLWVGVRVARYEKQSGRAATYALLLKNMFPESAEYQLYKESAQ</sequence>
<dbReference type="InterPro" id="IPR019734">
    <property type="entry name" value="TPR_rpt"/>
</dbReference>
<dbReference type="PROSITE" id="PS51257">
    <property type="entry name" value="PROKAR_LIPOPROTEIN"/>
    <property type="match status" value="1"/>
</dbReference>
<dbReference type="RefSeq" id="WP_188752264.1">
    <property type="nucleotide sequence ID" value="NZ_BMIJ01000012.1"/>
</dbReference>
<name>A0ABQ1KVP5_9GAMM</name>
<accession>A0ABQ1KVP5</accession>
<reference evidence="6" key="1">
    <citation type="journal article" date="2019" name="Int. J. Syst. Evol. Microbiol.">
        <title>The Global Catalogue of Microorganisms (GCM) 10K type strain sequencing project: providing services to taxonomists for standard genome sequencing and annotation.</title>
        <authorList>
            <consortium name="The Broad Institute Genomics Platform"/>
            <consortium name="The Broad Institute Genome Sequencing Center for Infectious Disease"/>
            <person name="Wu L."/>
            <person name="Ma J."/>
        </authorList>
    </citation>
    <scope>NUCLEOTIDE SEQUENCE [LARGE SCALE GENOMIC DNA]</scope>
    <source>
        <strain evidence="6">CGMCC 1.15341</strain>
    </source>
</reference>
<dbReference type="PROSITE" id="PS50005">
    <property type="entry name" value="TPR"/>
    <property type="match status" value="2"/>
</dbReference>
<dbReference type="InterPro" id="IPR011990">
    <property type="entry name" value="TPR-like_helical_dom_sf"/>
</dbReference>
<dbReference type="Pfam" id="PF13181">
    <property type="entry name" value="TPR_8"/>
    <property type="match status" value="1"/>
</dbReference>
<dbReference type="PANTHER" id="PTHR44227">
    <property type="match status" value="1"/>
</dbReference>
<dbReference type="Gene3D" id="1.25.40.10">
    <property type="entry name" value="Tetratricopeptide repeat domain"/>
    <property type="match status" value="1"/>
</dbReference>
<gene>
    <name evidence="5" type="ORF">GCM10011352_42740</name>
</gene>
<feature type="signal peptide" evidence="4">
    <location>
        <begin position="1"/>
        <end position="18"/>
    </location>
</feature>
<dbReference type="InterPro" id="IPR013360">
    <property type="entry name" value="Pilus_4_PilW"/>
</dbReference>
<dbReference type="InterPro" id="IPR052346">
    <property type="entry name" value="O-mannosyl-transferase_TMTC"/>
</dbReference>
<dbReference type="PANTHER" id="PTHR44227:SF3">
    <property type="entry name" value="PROTEIN O-MANNOSYL-TRANSFERASE TMTC4"/>
    <property type="match status" value="1"/>
</dbReference>
<keyword evidence="4" id="KW-0732">Signal</keyword>
<evidence type="ECO:0000256" key="2">
    <source>
        <dbReference type="ARBA" id="ARBA00022803"/>
    </source>
</evidence>
<keyword evidence="6" id="KW-1185">Reference proteome</keyword>
<feature type="chain" id="PRO_5045511786" evidence="4">
    <location>
        <begin position="19"/>
        <end position="258"/>
    </location>
</feature>
<dbReference type="SUPFAM" id="SSF48452">
    <property type="entry name" value="TPR-like"/>
    <property type="match status" value="1"/>
</dbReference>
<feature type="repeat" description="TPR" evidence="3">
    <location>
        <begin position="141"/>
        <end position="174"/>
    </location>
</feature>
<evidence type="ECO:0000256" key="3">
    <source>
        <dbReference type="PROSITE-ProRule" id="PRU00339"/>
    </source>
</evidence>
<comment type="caution">
    <text evidence="5">The sequence shown here is derived from an EMBL/GenBank/DDBJ whole genome shotgun (WGS) entry which is preliminary data.</text>
</comment>
<keyword evidence="1" id="KW-0677">Repeat</keyword>
<evidence type="ECO:0000313" key="6">
    <source>
        <dbReference type="Proteomes" id="UP000629025"/>
    </source>
</evidence>
<proteinExistence type="predicted"/>
<feature type="repeat" description="TPR" evidence="3">
    <location>
        <begin position="71"/>
        <end position="104"/>
    </location>
</feature>